<keyword evidence="4" id="KW-1185">Reference proteome</keyword>
<feature type="compositionally biased region" description="Basic and acidic residues" evidence="1">
    <location>
        <begin position="1052"/>
        <end position="1068"/>
    </location>
</feature>
<evidence type="ECO:0000313" key="4">
    <source>
        <dbReference type="Proteomes" id="UP000332933"/>
    </source>
</evidence>
<feature type="region of interest" description="Disordered" evidence="1">
    <location>
        <begin position="1319"/>
        <end position="1341"/>
    </location>
</feature>
<dbReference type="PANTHER" id="PTHR21963">
    <property type="entry name" value="PF6"/>
    <property type="match status" value="1"/>
</dbReference>
<reference evidence="2" key="2">
    <citation type="submission" date="2019-06" db="EMBL/GenBank/DDBJ databases">
        <title>Genomics analysis of Aphanomyces spp. identifies a new class of oomycete effector associated with host adaptation.</title>
        <authorList>
            <person name="Gaulin E."/>
        </authorList>
    </citation>
    <scope>NUCLEOTIDE SEQUENCE</scope>
    <source>
        <strain evidence="2">CBS 578.67</strain>
    </source>
</reference>
<dbReference type="Gene3D" id="1.10.238.10">
    <property type="entry name" value="EF-hand"/>
    <property type="match status" value="1"/>
</dbReference>
<evidence type="ECO:0000313" key="3">
    <source>
        <dbReference type="EMBL" id="VFT86984.1"/>
    </source>
</evidence>
<name>A0A485KQ16_9STRA</name>
<protein>
    <submittedName>
        <fullName evidence="3">Aste57867_10108 protein</fullName>
    </submittedName>
</protein>
<dbReference type="InterPro" id="IPR047002">
    <property type="entry name" value="Tcp10_C_sf"/>
</dbReference>
<dbReference type="InterPro" id="IPR011992">
    <property type="entry name" value="EF-hand-dom_pair"/>
</dbReference>
<dbReference type="InterPro" id="IPR026173">
    <property type="entry name" value="SPAG17"/>
</dbReference>
<feature type="compositionally biased region" description="Low complexity" evidence="1">
    <location>
        <begin position="287"/>
        <end position="300"/>
    </location>
</feature>
<feature type="compositionally biased region" description="Polar residues" evidence="1">
    <location>
        <begin position="135"/>
        <end position="145"/>
    </location>
</feature>
<gene>
    <name evidence="3" type="primary">Aste57867_10108</name>
    <name evidence="2" type="ORF">As57867_010069</name>
    <name evidence="3" type="ORF">ASTE57867_10108</name>
</gene>
<accession>A0A485KQ16</accession>
<evidence type="ECO:0000256" key="1">
    <source>
        <dbReference type="SAM" id="MobiDB-lite"/>
    </source>
</evidence>
<dbReference type="Proteomes" id="UP000332933">
    <property type="component" value="Unassembled WGS sequence"/>
</dbReference>
<feature type="region of interest" description="Disordered" evidence="1">
    <location>
        <begin position="126"/>
        <end position="149"/>
    </location>
</feature>
<dbReference type="EMBL" id="CAADRA010005206">
    <property type="protein sequence ID" value="VFT86984.1"/>
    <property type="molecule type" value="Genomic_DNA"/>
</dbReference>
<feature type="region of interest" description="Disordered" evidence="1">
    <location>
        <begin position="1346"/>
        <end position="1365"/>
    </location>
</feature>
<sequence length="1521" mass="166016">MQPSGSSGDMDKKPPLEWRPYGVLLLSGQTKTEKASKESLLTVLSGALTPREKGVFRVVTRGDLAAEKHDPDGLASAFFKLLERDRLEYTQIKAPPPAAVAAPVAPTAAPPVAAAATTAKPTLIRKESVIKESSQRASDVGNATDQPPDDDMLKAANVALDVDARTGSPSHIYVFVDYPATVAEVKSLLTLKAVPPPSPDAPKQPPTLTALIDGVVTMLVSSSKDEARRKSIAAAQDTAAVAAAAAAAVVETAKPAPPGKGGKGGKQPPPQKEPPPPVAAPPPEPIPVAASPPSDSPDPSEMNRFFKELQAAAAVGGLEWTDFTFDTVDCGDGTGDARPLAALTSEFKTLLTNMAVDKVTFKQWLASVQIVQVPTQDTLPEKHMDGLKRAYADLLDGLYEPSISISAIVYAMTETVVKSFVKPSQPPQPLKKKHTLSNVRAPLVAAAAPSEPPKTYKLPPFIEYGDVSTGRMARALHQFLSKHESIRSGEPTTLLDHALDDLERKMWLLNDLPGVGHGGRKGMPLVPTKSLVDRGIDDTELMQFHSLAMEDVHYTRKMMQFEEMLGPRWHDKLRSRTHVEHLTPPVLPQRIAALVGLNVRFVKRYYVPDDSLLLAGHIETPQGRKATSTWSAATCVRHRPPFKDWRQENLLPQEYLTPRTVQALGAVVALSLGELQAVSETTQSLFPSDHAVVHVLRTPYSRNWLSVYKDTCVTLSSLSKPTLRCRHVFGLRPSGPLFPESSQAKGGSSHPLPLPRTPPTGKRPATPATQGAAPRPSVQWTDFPSNFHASFSDDSHLRITRGPGKTIVVTHTAASGLVLTLSSDGSIRQQYANATDHAASPNQHEACRVIVGRGTVVSTRKDGSQVIMYANGSAATRPAAGAPFFTVDDQGMVSCSDPTLPRPPNVRVHLDVDPETRAVIARRDDGVLVVTHPNGHVTTMRRSSYLTQHEDGTRMLGNAVNSHVIVQKEGFAEVSIDVDVNLTAQRHAQGMKVAVTKGGIRTRSILRVYDGTVIEIDYDTRVIASVNGIIRVRKPDGTVVIAHDNGVVEFRPRSLSRRDDSPPTPRREDEEELDTSTGAYYFNCAVGSMQMSDPEHNSYQILVGDGAMEPHVQVELAGIVTAKDCTKYDVPPLPVQAVVNDPLEPFLLVLHGDGTATEVLRPNDVVDYLHQVQRNVHVQQVACVSADMTTRPSMHIYLHHLDRFEHNDAWFADHKERRHLLEHTTIPARASAALQKHLHNTVPLQEPRVHIVRRIKEITPFDKTQFDTMMKALEAWQAWSEQRDVAQDQYAVFDPRDSETMVATMAVQKKIQAAYKAARAKKKSERQKTKEKHDADAAGEKANMSTLQEVGSTTKKTKVSIESQSPDTTCCRRVVDDEAFQAMVGDDSDDDSRGELDLNVDDDYELTLTAFGQADTENTGRLNAVQTRRALVHALGYGVTQTEVNNAIHVYTESEDRRVTFEAFSRMLNGFRDASTNQDESASSESMTPFASPRAGSLKLKSPRNKSSPRVIKAPVFNLLP</sequence>
<dbReference type="OrthoDB" id="10257153at2759"/>
<dbReference type="SUPFAM" id="SSF47473">
    <property type="entry name" value="EF-hand"/>
    <property type="match status" value="1"/>
</dbReference>
<dbReference type="EMBL" id="VJMH01005185">
    <property type="protein sequence ID" value="KAF0699318.1"/>
    <property type="molecule type" value="Genomic_DNA"/>
</dbReference>
<evidence type="ECO:0000313" key="2">
    <source>
        <dbReference type="EMBL" id="KAF0699318.1"/>
    </source>
</evidence>
<dbReference type="GO" id="GO:1990716">
    <property type="term" value="C:axonemal central apparatus"/>
    <property type="evidence" value="ECO:0007669"/>
    <property type="project" value="TreeGrafter"/>
</dbReference>
<feature type="region of interest" description="Disordered" evidence="1">
    <location>
        <begin position="253"/>
        <end position="302"/>
    </location>
</feature>
<reference evidence="3 4" key="1">
    <citation type="submission" date="2019-03" db="EMBL/GenBank/DDBJ databases">
        <authorList>
            <person name="Gaulin E."/>
            <person name="Dumas B."/>
        </authorList>
    </citation>
    <scope>NUCLEOTIDE SEQUENCE [LARGE SCALE GENOMIC DNA]</scope>
    <source>
        <strain evidence="3">CBS 568.67</strain>
    </source>
</reference>
<dbReference type="PANTHER" id="PTHR21963:SF1">
    <property type="entry name" value="SPERM-ASSOCIATED ANTIGEN 17"/>
    <property type="match status" value="1"/>
</dbReference>
<proteinExistence type="predicted"/>
<feature type="region of interest" description="Disordered" evidence="1">
    <location>
        <begin position="1474"/>
        <end position="1511"/>
    </location>
</feature>
<organism evidence="3 4">
    <name type="scientific">Aphanomyces stellatus</name>
    <dbReference type="NCBI Taxonomy" id="120398"/>
    <lineage>
        <taxon>Eukaryota</taxon>
        <taxon>Sar</taxon>
        <taxon>Stramenopiles</taxon>
        <taxon>Oomycota</taxon>
        <taxon>Saprolegniomycetes</taxon>
        <taxon>Saprolegniales</taxon>
        <taxon>Verrucalvaceae</taxon>
        <taxon>Aphanomyces</taxon>
    </lineage>
</organism>
<feature type="compositionally biased region" description="Basic and acidic residues" evidence="1">
    <location>
        <begin position="1326"/>
        <end position="1339"/>
    </location>
</feature>
<feature type="region of interest" description="Disordered" evidence="1">
    <location>
        <begin position="736"/>
        <end position="779"/>
    </location>
</feature>
<dbReference type="Gene3D" id="2.60.450.20">
    <property type="match status" value="1"/>
</dbReference>
<dbReference type="GO" id="GO:1904158">
    <property type="term" value="P:axonemal central apparatus assembly"/>
    <property type="evidence" value="ECO:0007669"/>
    <property type="project" value="TreeGrafter"/>
</dbReference>
<feature type="compositionally biased region" description="Polar residues" evidence="1">
    <location>
        <begin position="1474"/>
        <end position="1489"/>
    </location>
</feature>
<feature type="region of interest" description="Disordered" evidence="1">
    <location>
        <begin position="1052"/>
        <end position="1074"/>
    </location>
</feature>
<feature type="compositionally biased region" description="Pro residues" evidence="1">
    <location>
        <begin position="267"/>
        <end position="286"/>
    </location>
</feature>